<feature type="domain" description="HTH merR-type" evidence="3">
    <location>
        <begin position="1"/>
        <end position="68"/>
    </location>
</feature>
<feature type="region of interest" description="Disordered" evidence="2">
    <location>
        <begin position="107"/>
        <end position="144"/>
    </location>
</feature>
<dbReference type="InterPro" id="IPR047057">
    <property type="entry name" value="MerR_fam"/>
</dbReference>
<proteinExistence type="predicted"/>
<protein>
    <submittedName>
        <fullName evidence="4">MerR family transcriptional regulator</fullName>
    </submittedName>
</protein>
<dbReference type="PANTHER" id="PTHR30204">
    <property type="entry name" value="REDOX-CYCLING DRUG-SENSING TRANSCRIPTIONAL ACTIVATOR SOXR"/>
    <property type="match status" value="1"/>
</dbReference>
<gene>
    <name evidence="4" type="ORF">P8A20_10580</name>
</gene>
<dbReference type="SUPFAM" id="SSF46955">
    <property type="entry name" value="Putative DNA-binding domain"/>
    <property type="match status" value="1"/>
</dbReference>
<keyword evidence="1" id="KW-0238">DNA-binding</keyword>
<dbReference type="PROSITE" id="PS00552">
    <property type="entry name" value="HTH_MERR_1"/>
    <property type="match status" value="1"/>
</dbReference>
<dbReference type="PROSITE" id="PS50937">
    <property type="entry name" value="HTH_MERR_2"/>
    <property type="match status" value="1"/>
</dbReference>
<feature type="compositionally biased region" description="Low complexity" evidence="2">
    <location>
        <begin position="125"/>
        <end position="144"/>
    </location>
</feature>
<evidence type="ECO:0000259" key="3">
    <source>
        <dbReference type="PROSITE" id="PS50937"/>
    </source>
</evidence>
<accession>A0ABY9J862</accession>
<organism evidence="4 5">
    <name type="scientific">Streptomyces glycanivorans</name>
    <dbReference type="NCBI Taxonomy" id="3033808"/>
    <lineage>
        <taxon>Bacteria</taxon>
        <taxon>Bacillati</taxon>
        <taxon>Actinomycetota</taxon>
        <taxon>Actinomycetes</taxon>
        <taxon>Kitasatosporales</taxon>
        <taxon>Streptomycetaceae</taxon>
        <taxon>Streptomyces</taxon>
    </lineage>
</organism>
<dbReference type="RefSeq" id="WP_306103393.1">
    <property type="nucleotide sequence ID" value="NZ_CP120983.1"/>
</dbReference>
<dbReference type="EMBL" id="CP120983">
    <property type="protein sequence ID" value="WLQ64008.1"/>
    <property type="molecule type" value="Genomic_DNA"/>
</dbReference>
<name>A0ABY9J862_9ACTN</name>
<keyword evidence="5" id="KW-1185">Reference proteome</keyword>
<dbReference type="SMART" id="SM00422">
    <property type="entry name" value="HTH_MERR"/>
    <property type="match status" value="1"/>
</dbReference>
<dbReference type="PRINTS" id="PR00040">
    <property type="entry name" value="HTHMERR"/>
</dbReference>
<sequence>MRIGEVARQAGVSVRALRYYEEQDLLRSERSSGGQRQYPDSAVDRVQLIQQLFAAGLPSRSVREVLRSVYSGTVAPDLLDQLESERARISGRITALLAARERLDGVIATTRNPPPECAHGRTSDGPARGAAPSSRPSALGATGR</sequence>
<dbReference type="Gene3D" id="1.10.1660.10">
    <property type="match status" value="1"/>
</dbReference>
<dbReference type="PANTHER" id="PTHR30204:SF97">
    <property type="entry name" value="MERR FAMILY REGULATORY PROTEIN"/>
    <property type="match status" value="1"/>
</dbReference>
<dbReference type="Pfam" id="PF13411">
    <property type="entry name" value="MerR_1"/>
    <property type="match status" value="1"/>
</dbReference>
<evidence type="ECO:0000256" key="2">
    <source>
        <dbReference type="SAM" id="MobiDB-lite"/>
    </source>
</evidence>
<dbReference type="InterPro" id="IPR009061">
    <property type="entry name" value="DNA-bd_dom_put_sf"/>
</dbReference>
<dbReference type="Proteomes" id="UP001224433">
    <property type="component" value="Chromosome"/>
</dbReference>
<evidence type="ECO:0000256" key="1">
    <source>
        <dbReference type="ARBA" id="ARBA00023125"/>
    </source>
</evidence>
<dbReference type="InterPro" id="IPR000551">
    <property type="entry name" value="MerR-type_HTH_dom"/>
</dbReference>
<evidence type="ECO:0000313" key="5">
    <source>
        <dbReference type="Proteomes" id="UP001224433"/>
    </source>
</evidence>
<evidence type="ECO:0000313" key="4">
    <source>
        <dbReference type="EMBL" id="WLQ64008.1"/>
    </source>
</evidence>
<reference evidence="4 5" key="1">
    <citation type="submission" date="2023-03" db="EMBL/GenBank/DDBJ databases">
        <title>Isolation and description of six Streptomyces strains from soil environments, able to metabolize different microbial glucans.</title>
        <authorList>
            <person name="Widen T."/>
            <person name="Larsbrink J."/>
        </authorList>
    </citation>
    <scope>NUCLEOTIDE SEQUENCE [LARGE SCALE GENOMIC DNA]</scope>
    <source>
        <strain evidence="4 5">Alt3</strain>
    </source>
</reference>